<accession>A0ABN9HD33</accession>
<dbReference type="Proteomes" id="UP001162483">
    <property type="component" value="Unassembled WGS sequence"/>
</dbReference>
<dbReference type="Pfam" id="PF00048">
    <property type="entry name" value="IL8"/>
    <property type="match status" value="1"/>
</dbReference>
<evidence type="ECO:0000256" key="1">
    <source>
        <dbReference type="ARBA" id="ARBA00022514"/>
    </source>
</evidence>
<dbReference type="Gene3D" id="2.40.50.40">
    <property type="match status" value="1"/>
</dbReference>
<evidence type="ECO:0000256" key="2">
    <source>
        <dbReference type="SAM" id="SignalP"/>
    </source>
</evidence>
<feature type="domain" description="Chemokine interleukin-8-like" evidence="3">
    <location>
        <begin position="28"/>
        <end position="86"/>
    </location>
</feature>
<dbReference type="InterPro" id="IPR001811">
    <property type="entry name" value="Chemokine_IL8-like_dom"/>
</dbReference>
<dbReference type="SMART" id="SM00199">
    <property type="entry name" value="SCY"/>
    <property type="match status" value="1"/>
</dbReference>
<dbReference type="EMBL" id="CATNWA010020488">
    <property type="protein sequence ID" value="CAI9618638.1"/>
    <property type="molecule type" value="Genomic_DNA"/>
</dbReference>
<dbReference type="InterPro" id="IPR036048">
    <property type="entry name" value="Interleukin_8-like_sf"/>
</dbReference>
<comment type="caution">
    <text evidence="4">The sequence shown here is derived from an EMBL/GenBank/DDBJ whole genome shotgun (WGS) entry which is preliminary data.</text>
</comment>
<proteinExistence type="predicted"/>
<evidence type="ECO:0000259" key="3">
    <source>
        <dbReference type="SMART" id="SM00199"/>
    </source>
</evidence>
<protein>
    <recommendedName>
        <fullName evidence="3">Chemokine interleukin-8-like domain-containing protein</fullName>
    </recommendedName>
</protein>
<keyword evidence="5" id="KW-1185">Reference proteome</keyword>
<keyword evidence="2" id="KW-0732">Signal</keyword>
<feature type="signal peptide" evidence="2">
    <location>
        <begin position="1"/>
        <end position="23"/>
    </location>
</feature>
<gene>
    <name evidence="4" type="ORF">SPARVUS_LOCUS15704460</name>
</gene>
<evidence type="ECO:0000313" key="5">
    <source>
        <dbReference type="Proteomes" id="UP001162483"/>
    </source>
</evidence>
<evidence type="ECO:0000313" key="4">
    <source>
        <dbReference type="EMBL" id="CAI9618638.1"/>
    </source>
</evidence>
<sequence>MCSMKIMLCMALLVAVAVVTVSADTGKFSTCCTRVSSAKPRVQIVDFLLQEAAPPCVEAIMFITKEGKILCSKPNVPWVIQKVKEIGQKKKAQETKENNE</sequence>
<name>A0ABN9HD33_9NEOB</name>
<feature type="chain" id="PRO_5045667057" description="Chemokine interleukin-8-like domain-containing protein" evidence="2">
    <location>
        <begin position="24"/>
        <end position="100"/>
    </location>
</feature>
<reference evidence="4" key="1">
    <citation type="submission" date="2023-05" db="EMBL/GenBank/DDBJ databases">
        <authorList>
            <person name="Stuckert A."/>
        </authorList>
    </citation>
    <scope>NUCLEOTIDE SEQUENCE</scope>
</reference>
<keyword evidence="1" id="KW-0202">Cytokine</keyword>
<dbReference type="SUPFAM" id="SSF54117">
    <property type="entry name" value="Interleukin 8-like chemokines"/>
    <property type="match status" value="1"/>
</dbReference>
<organism evidence="4 5">
    <name type="scientific">Staurois parvus</name>
    <dbReference type="NCBI Taxonomy" id="386267"/>
    <lineage>
        <taxon>Eukaryota</taxon>
        <taxon>Metazoa</taxon>
        <taxon>Chordata</taxon>
        <taxon>Craniata</taxon>
        <taxon>Vertebrata</taxon>
        <taxon>Euteleostomi</taxon>
        <taxon>Amphibia</taxon>
        <taxon>Batrachia</taxon>
        <taxon>Anura</taxon>
        <taxon>Neobatrachia</taxon>
        <taxon>Ranoidea</taxon>
        <taxon>Ranidae</taxon>
        <taxon>Staurois</taxon>
    </lineage>
</organism>